<dbReference type="InterPro" id="IPR029063">
    <property type="entry name" value="SAM-dependent_MTases_sf"/>
</dbReference>
<dbReference type="InterPro" id="IPR019614">
    <property type="entry name" value="SAM-dep_methyl-trfase"/>
</dbReference>
<evidence type="ECO:0000256" key="1">
    <source>
        <dbReference type="ARBA" id="ARBA00022552"/>
    </source>
</evidence>
<evidence type="ECO:0000256" key="3">
    <source>
        <dbReference type="ARBA" id="ARBA00022679"/>
    </source>
</evidence>
<dbReference type="PANTHER" id="PTHR43042:SF3">
    <property type="entry name" value="RIBOSOMAL RNA LARGE SUBUNIT METHYLTRANSFERASE YWBD-RELATED"/>
    <property type="match status" value="1"/>
</dbReference>
<accession>A0ABS0ALQ2</accession>
<reference evidence="6 7" key="1">
    <citation type="submission" date="2012-09" db="EMBL/GenBank/DDBJ databases">
        <title>Genome Sequence of alkane-degrading Bacterium Alcanivorax sp. 521-1.</title>
        <authorList>
            <person name="Lai Q."/>
            <person name="Shao Z."/>
        </authorList>
    </citation>
    <scope>NUCLEOTIDE SEQUENCE [LARGE SCALE GENOMIC DNA]</scope>
    <source>
        <strain evidence="6 7">521-1</strain>
    </source>
</reference>
<keyword evidence="3" id="KW-0808">Transferase</keyword>
<sequence>MAPFLVPPQDARHRLFHGRGKTLPGWEGLTLDRFAPILVATLFDDYPEPLRAALEARLIEALPALGCDTLVCQHRHRRPAETRVVHGALPATPWAEEDGLRYRLDFERGQNLGFFADMAPGRAWLREHAVGKRVLNLFSFTCAFSVAALAGGAERVVNIDLSRPALALGQANQEANGFGAADVHYLPHNVFRSWKKLHSLGRYDLIVVDPPSAQKGSFQVERDYAKVLRRLPKLLAPEAELLICLNAPWLDREWLQALVADNLPGATLAAALPGAPGFDEAAEPALKALAYRYVRPVGSPSGARRRAGRAPGS</sequence>
<feature type="domain" description="S-adenosylmethionine-dependent methyltransferase" evidence="5">
    <location>
        <begin position="14"/>
        <end position="292"/>
    </location>
</feature>
<evidence type="ECO:0000259" key="5">
    <source>
        <dbReference type="Pfam" id="PF10672"/>
    </source>
</evidence>
<evidence type="ECO:0000256" key="4">
    <source>
        <dbReference type="ARBA" id="ARBA00022691"/>
    </source>
</evidence>
<keyword evidence="2" id="KW-0489">Methyltransferase</keyword>
<evidence type="ECO:0000256" key="2">
    <source>
        <dbReference type="ARBA" id="ARBA00022603"/>
    </source>
</evidence>
<dbReference type="Gene3D" id="3.40.50.150">
    <property type="entry name" value="Vaccinia Virus protein VP39"/>
    <property type="match status" value="1"/>
</dbReference>
<gene>
    <name evidence="6" type="ORF">Y5W_00347</name>
</gene>
<dbReference type="EMBL" id="ARXX01000003">
    <property type="protein sequence ID" value="MBF5055053.1"/>
    <property type="molecule type" value="Genomic_DNA"/>
</dbReference>
<protein>
    <recommendedName>
        <fullName evidence="5">S-adenosylmethionine-dependent methyltransferase domain-containing protein</fullName>
    </recommendedName>
</protein>
<dbReference type="Proteomes" id="UP000662703">
    <property type="component" value="Unassembled WGS sequence"/>
</dbReference>
<keyword evidence="1" id="KW-0698">rRNA processing</keyword>
<comment type="caution">
    <text evidence="6">The sequence shown here is derived from an EMBL/GenBank/DDBJ whole genome shotgun (WGS) entry which is preliminary data.</text>
</comment>
<keyword evidence="4" id="KW-0949">S-adenosyl-L-methionine</keyword>
<keyword evidence="7" id="KW-1185">Reference proteome</keyword>
<proteinExistence type="predicted"/>
<name>A0ABS0ALQ2_9GAMM</name>
<dbReference type="CDD" id="cd02440">
    <property type="entry name" value="AdoMet_MTases"/>
    <property type="match status" value="1"/>
</dbReference>
<dbReference type="Pfam" id="PF10672">
    <property type="entry name" value="Methyltrans_SAM"/>
    <property type="match status" value="1"/>
</dbReference>
<evidence type="ECO:0000313" key="7">
    <source>
        <dbReference type="Proteomes" id="UP000662703"/>
    </source>
</evidence>
<dbReference type="SUPFAM" id="SSF53335">
    <property type="entry name" value="S-adenosyl-L-methionine-dependent methyltransferases"/>
    <property type="match status" value="1"/>
</dbReference>
<dbReference type="PANTHER" id="PTHR43042">
    <property type="entry name" value="SAM-DEPENDENT METHYLTRANSFERASE"/>
    <property type="match status" value="1"/>
</dbReference>
<evidence type="ECO:0000313" key="6">
    <source>
        <dbReference type="EMBL" id="MBF5055053.1"/>
    </source>
</evidence>
<organism evidence="6 7">
    <name type="scientific">Alloalcanivorax profundimaris</name>
    <dbReference type="NCBI Taxonomy" id="2735259"/>
    <lineage>
        <taxon>Bacteria</taxon>
        <taxon>Pseudomonadati</taxon>
        <taxon>Pseudomonadota</taxon>
        <taxon>Gammaproteobacteria</taxon>
        <taxon>Oceanospirillales</taxon>
        <taxon>Alcanivoracaceae</taxon>
        <taxon>Alloalcanivorax</taxon>
    </lineage>
</organism>